<name>A0A224YHI7_9ACAR</name>
<dbReference type="EMBL" id="GFPF01002104">
    <property type="protein sequence ID" value="MAA13250.1"/>
    <property type="molecule type" value="Transcribed_RNA"/>
</dbReference>
<accession>A0A224YHI7</accession>
<reference evidence="1" key="1">
    <citation type="journal article" date="2017" name="Parasit. Vectors">
        <title>Sialotranscriptomics of Rhipicephalus zambeziensis reveals intricate expression profiles of secretory proteins and suggests tight temporal transcriptional regulation during blood-feeding.</title>
        <authorList>
            <person name="de Castro M.H."/>
            <person name="de Klerk D."/>
            <person name="Pienaar R."/>
            <person name="Rees D.J.G."/>
            <person name="Mans B.J."/>
        </authorList>
    </citation>
    <scope>NUCLEOTIDE SEQUENCE</scope>
    <source>
        <tissue evidence="1">Salivary glands</tissue>
    </source>
</reference>
<dbReference type="AlphaFoldDB" id="A0A224YHI7"/>
<evidence type="ECO:0000313" key="1">
    <source>
        <dbReference type="EMBL" id="MAA13250.1"/>
    </source>
</evidence>
<protein>
    <submittedName>
        <fullName evidence="1">Uncharacterized protein</fullName>
    </submittedName>
</protein>
<proteinExistence type="predicted"/>
<sequence length="146" mass="15953">MPLQLFPACARVRALSRQCVAPMCVPEHASIIFLMLLHLSGIHYVNHTESIIKGLNGFGCVAFGTTVTNLMRGTTAAATLGIAFMYITHVPAPLPQRYDDYACNFRLHSTLRSACGTKALGCIFTFKWEIFCAALTRALAVRPGPH</sequence>
<organism evidence="1">
    <name type="scientific">Rhipicephalus zambeziensis</name>
    <dbReference type="NCBI Taxonomy" id="60191"/>
    <lineage>
        <taxon>Eukaryota</taxon>
        <taxon>Metazoa</taxon>
        <taxon>Ecdysozoa</taxon>
        <taxon>Arthropoda</taxon>
        <taxon>Chelicerata</taxon>
        <taxon>Arachnida</taxon>
        <taxon>Acari</taxon>
        <taxon>Parasitiformes</taxon>
        <taxon>Ixodida</taxon>
        <taxon>Ixodoidea</taxon>
        <taxon>Ixodidae</taxon>
        <taxon>Rhipicephalinae</taxon>
        <taxon>Rhipicephalus</taxon>
        <taxon>Rhipicephalus</taxon>
    </lineage>
</organism>